<dbReference type="GO" id="GO:0015344">
    <property type="term" value="F:siderophore uptake transmembrane transporter activity"/>
    <property type="evidence" value="ECO:0007669"/>
    <property type="project" value="TreeGrafter"/>
</dbReference>
<dbReference type="InterPro" id="IPR023997">
    <property type="entry name" value="TonB-dep_OMP_SusC/RagA_CS"/>
</dbReference>
<dbReference type="Gene3D" id="2.170.130.10">
    <property type="entry name" value="TonB-dependent receptor, plug domain"/>
    <property type="match status" value="1"/>
</dbReference>
<sequence length="1108" mass="125195">MINQQRISFTKANIKKTVRIMRLTLLFLFVGMDVSYATATYFQSTQLSLALNNKNGKEVYTEIDLRKEPISKTELIQQQTRTITGTITDEFKEPLIGVNVSIRGTTNGTITNINGRFSIQGVTSGATLVVSYVGYITQQISVGNTTNFNIILVEDAKTLEEVVVVGYGTQKKESLSGAITAIRSDEITTTKTENLVTNLQGKMPGLLIRQQTGEPGVFDNMVSIRGYGEPLVVIDGVTRSREGIAELAQLNSEDVESISILKDASAAIYGMNAANGVIIVTTKKGEASNAKFSYSGIYGMKVPTGMELTIDAYTYRLMANEMQRNIGGMPTYDNDLLEKYRTNQQGYTDNDWIGMFMYDMVPQQSHNLSVRGGSEKVRYFTSLNYTEDNGLLKSDIQYYKRYNFRSNVTADLTKNLQMNVTVSGRVDKRQQGREEFLWTYKTLVVNDRGIGWHTIANENHYSAIAPENKNAAALIDPNVEGYRRSDNLNGQSQIELTYKAPFLKGLNFSLLGSYSIRNGNQSELQRSYKLYDYYTDDFIANFGSDHYWNRIDLYQKSYLRLMANYSLEYGNHSLNVMGAMEASNERFDWVRGERQYTDIYTHDILNQGSATTASNSGLREFRRLAAYLGRFNYDYQKKYLVEAVVRYDGSYRYAPSKRWVLFPSASIGWRLSEESFIKDMLPFADNIKLRASYGESGRDTGDPFQYVAAYTGSTARGYVFDDGSLTIGMYPPGVVTDQLSWVTSEISNVGIDFDFWDGKLGGTFDYFQRKNTGILATRQSSIPNTFGASFPDENINSDMNLGLEAALTHRGKIGKDFSYSIGANITFSRTKRLHVERAPFTSQWDRWRNGNENRLTGRSLIYTYDGQYISLDQYETAPLMGGAQGNSRILPGSYRIQDNNGDGRINGDDQLYKNWAYGETGYVSGSNSTSQRVNPPLQYGFILTGNYKSFDLNLLFQGASLYSIQYSNDDIWGYGRYPTLHKKFLDRWHTINPTDDPYNPLTQWVPGYYPAIRSNRDNTADGNIINVWRPQATYLRLKNAELGYTIPRATLRKIGIGNVRFFLNGTNLLTFCKRELKDADPERQENAWNANLAYPIMKAVNAGVNINF</sequence>
<dbReference type="InterPro" id="IPR008969">
    <property type="entry name" value="CarboxyPept-like_regulatory"/>
</dbReference>
<dbReference type="EMBL" id="SNRY01000380">
    <property type="protein sequence ID" value="KAA6341555.1"/>
    <property type="molecule type" value="Genomic_DNA"/>
</dbReference>
<dbReference type="SUPFAM" id="SSF56935">
    <property type="entry name" value="Porins"/>
    <property type="match status" value="1"/>
</dbReference>
<dbReference type="InterPro" id="IPR037066">
    <property type="entry name" value="Plug_dom_sf"/>
</dbReference>
<evidence type="ECO:0000313" key="3">
    <source>
        <dbReference type="EMBL" id="KAA6341555.1"/>
    </source>
</evidence>
<dbReference type="Pfam" id="PF07715">
    <property type="entry name" value="Plug"/>
    <property type="match status" value="1"/>
</dbReference>
<dbReference type="NCBIfam" id="TIGR04057">
    <property type="entry name" value="SusC_RagA_signa"/>
    <property type="match status" value="1"/>
</dbReference>
<evidence type="ECO:0000259" key="2">
    <source>
        <dbReference type="Pfam" id="PF07715"/>
    </source>
</evidence>
<dbReference type="Pfam" id="PF13715">
    <property type="entry name" value="CarbopepD_reg_2"/>
    <property type="match status" value="1"/>
</dbReference>
<dbReference type="SUPFAM" id="SSF49464">
    <property type="entry name" value="Carboxypeptidase regulatory domain-like"/>
    <property type="match status" value="1"/>
</dbReference>
<dbReference type="GO" id="GO:0009279">
    <property type="term" value="C:cell outer membrane"/>
    <property type="evidence" value="ECO:0007669"/>
    <property type="project" value="TreeGrafter"/>
</dbReference>
<dbReference type="InterPro" id="IPR023996">
    <property type="entry name" value="TonB-dep_OMP_SusC/RagA"/>
</dbReference>
<dbReference type="GO" id="GO:0044718">
    <property type="term" value="P:siderophore transmembrane transport"/>
    <property type="evidence" value="ECO:0007669"/>
    <property type="project" value="TreeGrafter"/>
</dbReference>
<comment type="caution">
    <text evidence="3">The sequence shown here is derived from an EMBL/GenBank/DDBJ whole genome shotgun (WGS) entry which is preliminary data.</text>
</comment>
<evidence type="ECO:0000256" key="1">
    <source>
        <dbReference type="ARBA" id="ARBA00022729"/>
    </source>
</evidence>
<keyword evidence="1" id="KW-0732">Signal</keyword>
<gene>
    <name evidence="3" type="ORF">EZS27_010648</name>
</gene>
<dbReference type="NCBIfam" id="TIGR04056">
    <property type="entry name" value="OMP_RagA_SusC"/>
    <property type="match status" value="1"/>
</dbReference>
<dbReference type="PROSITE" id="PS52016">
    <property type="entry name" value="TONB_DEPENDENT_REC_3"/>
    <property type="match status" value="1"/>
</dbReference>
<dbReference type="AlphaFoldDB" id="A0A5J4S825"/>
<dbReference type="PANTHER" id="PTHR30069">
    <property type="entry name" value="TONB-DEPENDENT OUTER MEMBRANE RECEPTOR"/>
    <property type="match status" value="1"/>
</dbReference>
<dbReference type="InterPro" id="IPR039426">
    <property type="entry name" value="TonB-dep_rcpt-like"/>
</dbReference>
<feature type="domain" description="TonB-dependent receptor plug" evidence="2">
    <location>
        <begin position="172"/>
        <end position="277"/>
    </location>
</feature>
<organism evidence="3">
    <name type="scientific">termite gut metagenome</name>
    <dbReference type="NCBI Taxonomy" id="433724"/>
    <lineage>
        <taxon>unclassified sequences</taxon>
        <taxon>metagenomes</taxon>
        <taxon>organismal metagenomes</taxon>
    </lineage>
</organism>
<dbReference type="PANTHER" id="PTHR30069:SF29">
    <property type="entry name" value="HEMOGLOBIN AND HEMOGLOBIN-HAPTOGLOBIN-BINDING PROTEIN 1-RELATED"/>
    <property type="match status" value="1"/>
</dbReference>
<dbReference type="FunFam" id="2.60.40.1120:FF:000003">
    <property type="entry name" value="Outer membrane protein Omp121"/>
    <property type="match status" value="1"/>
</dbReference>
<name>A0A5J4S825_9ZZZZ</name>
<dbReference type="Gene3D" id="2.60.40.1120">
    <property type="entry name" value="Carboxypeptidase-like, regulatory domain"/>
    <property type="match status" value="1"/>
</dbReference>
<protein>
    <submittedName>
        <fullName evidence="3">TonB-dependent receptor SusC</fullName>
    </submittedName>
</protein>
<keyword evidence="3" id="KW-0675">Receptor</keyword>
<dbReference type="InterPro" id="IPR012910">
    <property type="entry name" value="Plug_dom"/>
</dbReference>
<proteinExistence type="predicted"/>
<reference evidence="3" key="1">
    <citation type="submission" date="2019-03" db="EMBL/GenBank/DDBJ databases">
        <title>Single cell metagenomics reveals metabolic interactions within the superorganism composed of flagellate Streblomastix strix and complex community of Bacteroidetes bacteria on its surface.</title>
        <authorList>
            <person name="Treitli S.C."/>
            <person name="Kolisko M."/>
            <person name="Husnik F."/>
            <person name="Keeling P."/>
            <person name="Hampl V."/>
        </authorList>
    </citation>
    <scope>NUCLEOTIDE SEQUENCE</scope>
    <source>
        <strain evidence="3">STM</strain>
    </source>
</reference>
<accession>A0A5J4S825</accession>